<protein>
    <submittedName>
        <fullName evidence="7">L-lysine permease</fullName>
    </submittedName>
</protein>
<evidence type="ECO:0000313" key="8">
    <source>
        <dbReference type="Proteomes" id="UP000441772"/>
    </source>
</evidence>
<evidence type="ECO:0000256" key="6">
    <source>
        <dbReference type="SAM" id="Phobius"/>
    </source>
</evidence>
<reference evidence="7 8" key="1">
    <citation type="submission" date="2019-09" db="EMBL/GenBank/DDBJ databases">
        <title>Characterization of the phylogenetic diversity of two novel species belonging to the genus Bifidobacterium: Bifidobacterium cebidarum sp. nov. and Bifidobacterium leontopitheci sp. nov.</title>
        <authorList>
            <person name="Lugli G.A."/>
            <person name="Duranti S."/>
            <person name="Milani C."/>
            <person name="Turroni F."/>
            <person name="Ventura M."/>
        </authorList>
    </citation>
    <scope>NUCLEOTIDE SEQUENCE [LARGE SCALE GENOMIC DNA]</scope>
    <source>
        <strain evidence="7 8">LMG 31471</strain>
    </source>
</reference>
<feature type="transmembrane region" description="Helical" evidence="6">
    <location>
        <begin position="276"/>
        <end position="299"/>
    </location>
</feature>
<keyword evidence="4 6" id="KW-1133">Transmembrane helix</keyword>
<gene>
    <name evidence="7" type="ORF">F7D09_1237</name>
</gene>
<dbReference type="AlphaFoldDB" id="A0A6I1GF40"/>
<dbReference type="Pfam" id="PF01810">
    <property type="entry name" value="LysE"/>
    <property type="match status" value="2"/>
</dbReference>
<dbReference type="GO" id="GO:0015171">
    <property type="term" value="F:amino acid transmembrane transporter activity"/>
    <property type="evidence" value="ECO:0007669"/>
    <property type="project" value="TreeGrafter"/>
</dbReference>
<dbReference type="GO" id="GO:0005886">
    <property type="term" value="C:plasma membrane"/>
    <property type="evidence" value="ECO:0007669"/>
    <property type="project" value="UniProtKB-SubCell"/>
</dbReference>
<feature type="transmembrane region" description="Helical" evidence="6">
    <location>
        <begin position="12"/>
        <end position="30"/>
    </location>
</feature>
<evidence type="ECO:0000256" key="5">
    <source>
        <dbReference type="ARBA" id="ARBA00023136"/>
    </source>
</evidence>
<dbReference type="RefSeq" id="WP_152234580.1">
    <property type="nucleotide sequence ID" value="NZ_JBHSKZ010000006.1"/>
</dbReference>
<dbReference type="PANTHER" id="PTHR30086:SF20">
    <property type="entry name" value="ARGININE EXPORTER PROTEIN ARGO-RELATED"/>
    <property type="match status" value="1"/>
</dbReference>
<evidence type="ECO:0000256" key="2">
    <source>
        <dbReference type="ARBA" id="ARBA00022475"/>
    </source>
</evidence>
<evidence type="ECO:0000313" key="7">
    <source>
        <dbReference type="EMBL" id="KAB7790244.1"/>
    </source>
</evidence>
<feature type="transmembrane region" description="Helical" evidence="6">
    <location>
        <begin position="37"/>
        <end position="62"/>
    </location>
</feature>
<evidence type="ECO:0000256" key="4">
    <source>
        <dbReference type="ARBA" id="ARBA00022989"/>
    </source>
</evidence>
<proteinExistence type="predicted"/>
<keyword evidence="2" id="KW-1003">Cell membrane</keyword>
<evidence type="ECO:0000256" key="1">
    <source>
        <dbReference type="ARBA" id="ARBA00004651"/>
    </source>
</evidence>
<comment type="caution">
    <text evidence="7">The sequence shown here is derived from an EMBL/GenBank/DDBJ whole genome shotgun (WGS) entry which is preliminary data.</text>
</comment>
<sequence>MGLFMQGLTMGLAYIAPIGMQNLFVINSALTRTRRNALITALIVIVFDVSLSLACFFGIGALMQAHPWLENVVLGLGGAVVIRIGWGLVRPKKDGGEAVGSGSVAQSVAVGTGDGARGGSAVAPAGDGAHRGEVASFAQGDLASAPADDGARRGEVSPFAQGELASAPAGGSSRVAGEGGHRGAAAVLAAPSTPARFGLREVLRTIGTACVVTWFNPQAIVDGTLLLGAFAATLKAGQTAPFITGVETASVVWFIGVTLLVNAFAHKFSPKVLDVLNRVCGGVIILYGLKLLVDFVLAVL</sequence>
<accession>A0A6I1GF40</accession>
<keyword evidence="3 6" id="KW-0812">Transmembrane</keyword>
<dbReference type="InterPro" id="IPR001123">
    <property type="entry name" value="LeuE-type"/>
</dbReference>
<dbReference type="PANTHER" id="PTHR30086">
    <property type="entry name" value="ARGININE EXPORTER PROTEIN ARGO"/>
    <property type="match status" value="1"/>
</dbReference>
<dbReference type="Proteomes" id="UP000441772">
    <property type="component" value="Unassembled WGS sequence"/>
</dbReference>
<organism evidence="7 8">
    <name type="scientific">Bifidobacterium leontopitheci</name>
    <dbReference type="NCBI Taxonomy" id="2650774"/>
    <lineage>
        <taxon>Bacteria</taxon>
        <taxon>Bacillati</taxon>
        <taxon>Actinomycetota</taxon>
        <taxon>Actinomycetes</taxon>
        <taxon>Bifidobacteriales</taxon>
        <taxon>Bifidobacteriaceae</taxon>
        <taxon>Bifidobacterium</taxon>
    </lineage>
</organism>
<evidence type="ECO:0000256" key="3">
    <source>
        <dbReference type="ARBA" id="ARBA00022692"/>
    </source>
</evidence>
<keyword evidence="8" id="KW-1185">Reference proteome</keyword>
<comment type="subcellular location">
    <subcellularLocation>
        <location evidence="1">Cell membrane</location>
        <topology evidence="1">Multi-pass membrane protein</topology>
    </subcellularLocation>
</comment>
<name>A0A6I1GF40_9BIFI</name>
<keyword evidence="5 6" id="KW-0472">Membrane</keyword>
<feature type="transmembrane region" description="Helical" evidence="6">
    <location>
        <begin position="242"/>
        <end position="264"/>
    </location>
</feature>
<feature type="transmembrane region" description="Helical" evidence="6">
    <location>
        <begin position="68"/>
        <end position="86"/>
    </location>
</feature>
<dbReference type="EMBL" id="WBVT01000017">
    <property type="protein sequence ID" value="KAB7790244.1"/>
    <property type="molecule type" value="Genomic_DNA"/>
</dbReference>